<dbReference type="AlphaFoldDB" id="A0A858PY86"/>
<evidence type="ECO:0000313" key="2">
    <source>
        <dbReference type="Proteomes" id="UP000500930"/>
    </source>
</evidence>
<reference evidence="1 2" key="1">
    <citation type="journal article" date="2020" name="Pathogens">
        <title>First Whole Genome Sequence of Anaplasma platys, an Obligate Intracellular Rickettsial Pathogen of Dogs.</title>
        <authorList>
            <person name="Llanes A."/>
            <person name="Rajeev S."/>
        </authorList>
    </citation>
    <scope>NUCLEOTIDE SEQUENCE [LARGE SCALE GENOMIC DNA]</scope>
    <source>
        <strain evidence="1 2">S3</strain>
    </source>
</reference>
<evidence type="ECO:0000313" key="1">
    <source>
        <dbReference type="EMBL" id="QJC27528.1"/>
    </source>
</evidence>
<keyword evidence="2" id="KW-1185">Reference proteome</keyword>
<dbReference type="Proteomes" id="UP000500930">
    <property type="component" value="Chromosome"/>
</dbReference>
<name>A0A858PY86_9RICK</name>
<protein>
    <submittedName>
        <fullName evidence="1">Uncharacterized protein</fullName>
    </submittedName>
</protein>
<dbReference type="KEGG" id="aplt:ANPL_02250"/>
<accession>A0A858PY86</accession>
<gene>
    <name evidence="1" type="ORF">ANPL_02250</name>
</gene>
<dbReference type="EMBL" id="CP046391">
    <property type="protein sequence ID" value="QJC27528.1"/>
    <property type="molecule type" value="Genomic_DNA"/>
</dbReference>
<proteinExistence type="predicted"/>
<sequence>MQSYSTEISEKTLIIHLLIKYIRDHMAYVARLARLLPQITVGYYPSGGASLFWQKALIRALCLIRAMWQVAKCSNKLRHEAAIFKHSTAREKVDLTYLKTVEAMQPYIAYGSKRLHHLSIFLLEKA</sequence>
<organism evidence="1 2">
    <name type="scientific">Anaplasma platys</name>
    <dbReference type="NCBI Taxonomy" id="949"/>
    <lineage>
        <taxon>Bacteria</taxon>
        <taxon>Pseudomonadati</taxon>
        <taxon>Pseudomonadota</taxon>
        <taxon>Alphaproteobacteria</taxon>
        <taxon>Rickettsiales</taxon>
        <taxon>Anaplasmataceae</taxon>
        <taxon>Anaplasma</taxon>
    </lineage>
</organism>